<feature type="compositionally biased region" description="Basic and acidic residues" evidence="4">
    <location>
        <begin position="207"/>
        <end position="230"/>
    </location>
</feature>
<evidence type="ECO:0000259" key="5">
    <source>
        <dbReference type="Pfam" id="PF02902"/>
    </source>
</evidence>
<feature type="domain" description="Ubiquitin-like protease family profile" evidence="5">
    <location>
        <begin position="395"/>
        <end position="502"/>
    </location>
</feature>
<dbReference type="InterPro" id="IPR038765">
    <property type="entry name" value="Papain-like_cys_pep_sf"/>
</dbReference>
<evidence type="ECO:0000256" key="3">
    <source>
        <dbReference type="ARBA" id="ARBA00022801"/>
    </source>
</evidence>
<evidence type="ECO:0000256" key="4">
    <source>
        <dbReference type="SAM" id="MobiDB-lite"/>
    </source>
</evidence>
<dbReference type="Gene3D" id="3.40.395.10">
    <property type="entry name" value="Adenoviral Proteinase, Chain A"/>
    <property type="match status" value="1"/>
</dbReference>
<evidence type="ECO:0000256" key="1">
    <source>
        <dbReference type="ARBA" id="ARBA00005234"/>
    </source>
</evidence>
<protein>
    <submittedName>
        <fullName evidence="6">Predicted protein</fullName>
    </submittedName>
</protein>
<dbReference type="InterPro" id="IPR003653">
    <property type="entry name" value="Peptidase_C48_C"/>
</dbReference>
<dbReference type="EMBL" id="GL348720">
    <property type="protein sequence ID" value="EFH42054.1"/>
    <property type="molecule type" value="Genomic_DNA"/>
</dbReference>
<reference evidence="7" key="1">
    <citation type="journal article" date="2011" name="Nat. Genet.">
        <title>The Arabidopsis lyrata genome sequence and the basis of rapid genome size change.</title>
        <authorList>
            <person name="Hu T.T."/>
            <person name="Pattyn P."/>
            <person name="Bakker E.G."/>
            <person name="Cao J."/>
            <person name="Cheng J.-F."/>
            <person name="Clark R.M."/>
            <person name="Fahlgren N."/>
            <person name="Fawcett J.A."/>
            <person name="Grimwood J."/>
            <person name="Gundlach H."/>
            <person name="Haberer G."/>
            <person name="Hollister J.D."/>
            <person name="Ossowski S."/>
            <person name="Ottilar R.P."/>
            <person name="Salamov A.A."/>
            <person name="Schneeberger K."/>
            <person name="Spannagl M."/>
            <person name="Wang X."/>
            <person name="Yang L."/>
            <person name="Nasrallah M.E."/>
            <person name="Bergelson J."/>
            <person name="Carrington J.C."/>
            <person name="Gaut B.S."/>
            <person name="Schmutz J."/>
            <person name="Mayer K.F.X."/>
            <person name="Van de Peer Y."/>
            <person name="Grigoriev I.V."/>
            <person name="Nordborg M."/>
            <person name="Weigel D."/>
            <person name="Guo Y.-L."/>
        </authorList>
    </citation>
    <scope>NUCLEOTIDE SEQUENCE [LARGE SCALE GENOMIC DNA]</scope>
    <source>
        <strain evidence="7">cv. MN47</strain>
    </source>
</reference>
<evidence type="ECO:0000313" key="6">
    <source>
        <dbReference type="EMBL" id="EFH42054.1"/>
    </source>
</evidence>
<dbReference type="SUPFAM" id="SSF54001">
    <property type="entry name" value="Cysteine proteinases"/>
    <property type="match status" value="1"/>
</dbReference>
<dbReference type="GO" id="GO:0006508">
    <property type="term" value="P:proteolysis"/>
    <property type="evidence" value="ECO:0007669"/>
    <property type="project" value="UniProtKB-KW"/>
</dbReference>
<keyword evidence="3" id="KW-0378">Hydrolase</keyword>
<dbReference type="GO" id="GO:0008234">
    <property type="term" value="F:cysteine-type peptidase activity"/>
    <property type="evidence" value="ECO:0007669"/>
    <property type="project" value="InterPro"/>
</dbReference>
<keyword evidence="7" id="KW-1185">Reference proteome</keyword>
<proteinExistence type="inferred from homology"/>
<feature type="region of interest" description="Disordered" evidence="4">
    <location>
        <begin position="155"/>
        <end position="177"/>
    </location>
</feature>
<dbReference type="Gramene" id="Al_scaffold_0008_1404">
    <property type="protein sequence ID" value="Al_scaffold_0008_1404"/>
    <property type="gene ID" value="Al_scaffold_0008_1404"/>
</dbReference>
<organism evidence="7">
    <name type="scientific">Arabidopsis lyrata subsp. lyrata</name>
    <name type="common">Lyre-leaved rock-cress</name>
    <dbReference type="NCBI Taxonomy" id="81972"/>
    <lineage>
        <taxon>Eukaryota</taxon>
        <taxon>Viridiplantae</taxon>
        <taxon>Streptophyta</taxon>
        <taxon>Embryophyta</taxon>
        <taxon>Tracheophyta</taxon>
        <taxon>Spermatophyta</taxon>
        <taxon>Magnoliopsida</taxon>
        <taxon>eudicotyledons</taxon>
        <taxon>Gunneridae</taxon>
        <taxon>Pentapetalae</taxon>
        <taxon>rosids</taxon>
        <taxon>malvids</taxon>
        <taxon>Brassicales</taxon>
        <taxon>Brassicaceae</taxon>
        <taxon>Camelineae</taxon>
        <taxon>Arabidopsis</taxon>
    </lineage>
</organism>
<sequence>MYLQWSNAEEDKDLALDNLIKDIIHNRLALDAWKGVPAFGVSKEKWKVKATVDEEGSITRKGKKIKKAECSGEERVKIQNEDEKIVSEDIQVDKDDKKSFSDILMMMEKLNGSIVDMGKNLSSRIDELENTFDSRIVAVETDLKELKHKKPASIPTDVANSINNEDEGASSKSPTSYSLSWKVEEKPSSVDGLPVQRVVKKTYTVQKKKDGSKAERKKSEKATLKEEATKAAKRGGSKPAVKAALKEKAAKNPGLKAVVKEEAVKKDGSKAAKKCATTAGNKMKKKSIIQGDDVVDITAQVEDEALKMVSSSEDTFSDPGLHHANKMLNATLIAMVENLKDLDEGVTVGRRVQQLAGSQKFPILANYDSKSRVAIRKIWMLKDYNMGVAMAMFHKRINISDSIPHLTTNPEMVKQCMFLREMIPAMMSAVIPDNIRKKSNARLEVKRITKKVSFNKDPGNCATYTLKYIECLALGKSFNGICDENINAIRIKLAAELFDEVRESARPSNLCGEDFQIPHLMDSP</sequence>
<accession>D7MQ66</accession>
<evidence type="ECO:0000313" key="7">
    <source>
        <dbReference type="Proteomes" id="UP000008694"/>
    </source>
</evidence>
<dbReference type="Pfam" id="PF02902">
    <property type="entry name" value="Peptidase_C48"/>
    <property type="match status" value="1"/>
</dbReference>
<dbReference type="HOGENOM" id="CLU_520107_0_0_1"/>
<evidence type="ECO:0000256" key="2">
    <source>
        <dbReference type="ARBA" id="ARBA00022670"/>
    </source>
</evidence>
<comment type="similarity">
    <text evidence="1">Belongs to the peptidase C48 family.</text>
</comment>
<gene>
    <name evidence="6" type="ORF">ARALYDRAFT_684584</name>
</gene>
<name>D7MQ66_ARALL</name>
<keyword evidence="2" id="KW-0645">Protease</keyword>
<dbReference type="AlphaFoldDB" id="D7MQ66"/>
<feature type="region of interest" description="Disordered" evidence="4">
    <location>
        <begin position="204"/>
        <end position="240"/>
    </location>
</feature>
<dbReference type="Proteomes" id="UP000008694">
    <property type="component" value="Unassembled WGS sequence"/>
</dbReference>